<dbReference type="Pfam" id="PF00072">
    <property type="entry name" value="Response_reg"/>
    <property type="match status" value="1"/>
</dbReference>
<evidence type="ECO:0000256" key="1">
    <source>
        <dbReference type="PROSITE-ProRule" id="PRU00169"/>
    </source>
</evidence>
<keyword evidence="4" id="KW-1185">Reference proteome</keyword>
<keyword evidence="1" id="KW-0597">Phosphoprotein</keyword>
<dbReference type="InterPro" id="IPR011006">
    <property type="entry name" value="CheY-like_superfamily"/>
</dbReference>
<reference evidence="4" key="1">
    <citation type="submission" date="2016-08" db="EMBL/GenBank/DDBJ databases">
        <authorList>
            <person name="Varghese N."/>
            <person name="Submissions Spin"/>
        </authorList>
    </citation>
    <scope>NUCLEOTIDE SEQUENCE [LARGE SCALE GENOMIC DNA]</scope>
    <source>
        <strain evidence="4">ERR11</strain>
    </source>
</reference>
<dbReference type="SUPFAM" id="SSF52172">
    <property type="entry name" value="CheY-like"/>
    <property type="match status" value="1"/>
</dbReference>
<dbReference type="Proteomes" id="UP000199184">
    <property type="component" value="Unassembled WGS sequence"/>
</dbReference>
<dbReference type="PROSITE" id="PS50110">
    <property type="entry name" value="RESPONSE_REGULATORY"/>
    <property type="match status" value="1"/>
</dbReference>
<proteinExistence type="predicted"/>
<accession>A0A1C3XML8</accession>
<dbReference type="SMART" id="SM00448">
    <property type="entry name" value="REC"/>
    <property type="match status" value="1"/>
</dbReference>
<dbReference type="InterPro" id="IPR001789">
    <property type="entry name" value="Sig_transdc_resp-reg_receiver"/>
</dbReference>
<evidence type="ECO:0000259" key="2">
    <source>
        <dbReference type="PROSITE" id="PS50110"/>
    </source>
</evidence>
<feature type="modified residue" description="4-aspartylphosphate" evidence="1">
    <location>
        <position position="111"/>
    </location>
</feature>
<evidence type="ECO:0000313" key="4">
    <source>
        <dbReference type="Proteomes" id="UP000199184"/>
    </source>
</evidence>
<protein>
    <submittedName>
        <fullName evidence="3">Response regulator receiver domain-containing protein</fullName>
    </submittedName>
</protein>
<feature type="domain" description="Response regulatory" evidence="2">
    <location>
        <begin position="61"/>
        <end position="172"/>
    </location>
</feature>
<organism evidence="3 4">
    <name type="scientific">Bradyrhizobium shewense</name>
    <dbReference type="NCBI Taxonomy" id="1761772"/>
    <lineage>
        <taxon>Bacteria</taxon>
        <taxon>Pseudomonadati</taxon>
        <taxon>Pseudomonadota</taxon>
        <taxon>Alphaproteobacteria</taxon>
        <taxon>Hyphomicrobiales</taxon>
        <taxon>Nitrobacteraceae</taxon>
        <taxon>Bradyrhizobium</taxon>
    </lineage>
</organism>
<name>A0A1C3XML8_9BRAD</name>
<dbReference type="EMBL" id="FMAI01000019">
    <property type="protein sequence ID" value="SCB53532.1"/>
    <property type="molecule type" value="Genomic_DNA"/>
</dbReference>
<dbReference type="AlphaFoldDB" id="A0A1C3XML8"/>
<dbReference type="Gene3D" id="3.40.50.2300">
    <property type="match status" value="1"/>
</dbReference>
<sequence>MHSLCAQVDRLENGNVVGFVPGTLRCAVRRHRVAAVLIRIPDTQDAIMTPALSNGSSWPADVLIVEDDPIIAIDFEDRLLGFGVPGVRTVGSVTQALGAIANRAPDFALLDVELIRETSFAVAARLAALKIPFVFVTGYGAEARIPPEFSGQPCLQKPCSSDALEAALKVRALD</sequence>
<dbReference type="GO" id="GO:0000160">
    <property type="term" value="P:phosphorelay signal transduction system"/>
    <property type="evidence" value="ECO:0007669"/>
    <property type="project" value="InterPro"/>
</dbReference>
<evidence type="ECO:0000313" key="3">
    <source>
        <dbReference type="EMBL" id="SCB53532.1"/>
    </source>
</evidence>
<gene>
    <name evidence="3" type="ORF">GA0061098_1019135</name>
</gene>